<feature type="signal peptide" evidence="1">
    <location>
        <begin position="1"/>
        <end position="19"/>
    </location>
</feature>
<gene>
    <name evidence="2" type="ORF">OS145_07611</name>
</gene>
<dbReference type="Proteomes" id="UP000016543">
    <property type="component" value="Unassembled WGS sequence"/>
</dbReference>
<name>A0ABP2CR12_9GAMM</name>
<evidence type="ECO:0008006" key="4">
    <source>
        <dbReference type="Google" id="ProtNLM"/>
    </source>
</evidence>
<evidence type="ECO:0000256" key="1">
    <source>
        <dbReference type="SAM" id="SignalP"/>
    </source>
</evidence>
<keyword evidence="3" id="KW-1185">Reference proteome</keyword>
<reference evidence="2 3" key="1">
    <citation type="submission" date="2006-01" db="EMBL/GenBank/DDBJ databases">
        <authorList>
            <person name="Brettar I."/>
            <person name="Hofle M."/>
            <person name="Ferriera S."/>
            <person name="Johnson J."/>
            <person name="Kravitz S."/>
            <person name="Halpern A."/>
            <person name="Remington K."/>
            <person name="Beeson K."/>
            <person name="Tran B."/>
            <person name="Rogers Y.-H."/>
            <person name="Friedman R."/>
            <person name="Venter J.C."/>
        </authorList>
    </citation>
    <scope>NUCLEOTIDE SEQUENCE [LARGE SCALE GENOMIC DNA]</scope>
    <source>
        <strain evidence="2 3">OS145</strain>
    </source>
</reference>
<feature type="chain" id="PRO_5047435745" description="Lipoprotein" evidence="1">
    <location>
        <begin position="20"/>
        <end position="90"/>
    </location>
</feature>
<comment type="caution">
    <text evidence="2">The sequence shown here is derived from an EMBL/GenBank/DDBJ whole genome shotgun (WGS) entry which is preliminary data.</text>
</comment>
<protein>
    <recommendedName>
        <fullName evidence="4">Lipoprotein</fullName>
    </recommendedName>
</protein>
<accession>A0ABP2CR12</accession>
<dbReference type="EMBL" id="AAMX01000006">
    <property type="protein sequence ID" value="EAQ32297.1"/>
    <property type="molecule type" value="Genomic_DNA"/>
</dbReference>
<proteinExistence type="predicted"/>
<sequence length="90" mass="10002">MKLLSLLGFTLTLFLTGCAQTSTKPTIESKYDPYSEVKMVSVGSFEIAPGLKWDISKGTSEGETSYLVYFQRNGAYGVLPRFYGHIHKEA</sequence>
<keyword evidence="1" id="KW-0732">Signal</keyword>
<evidence type="ECO:0000313" key="3">
    <source>
        <dbReference type="Proteomes" id="UP000016543"/>
    </source>
</evidence>
<organism evidence="2 3">
    <name type="scientific">Idiomarina baltica OS145</name>
    <dbReference type="NCBI Taxonomy" id="314276"/>
    <lineage>
        <taxon>Bacteria</taxon>
        <taxon>Pseudomonadati</taxon>
        <taxon>Pseudomonadota</taxon>
        <taxon>Gammaproteobacteria</taxon>
        <taxon>Alteromonadales</taxon>
        <taxon>Idiomarinaceae</taxon>
        <taxon>Idiomarina</taxon>
    </lineage>
</organism>
<evidence type="ECO:0000313" key="2">
    <source>
        <dbReference type="EMBL" id="EAQ32297.1"/>
    </source>
</evidence>
<dbReference type="PROSITE" id="PS51257">
    <property type="entry name" value="PROKAR_LIPOPROTEIN"/>
    <property type="match status" value="1"/>
</dbReference>